<protein>
    <submittedName>
        <fullName evidence="4">GNAT family N-acetyltransferase</fullName>
        <ecNumber evidence="4">2.3.-.-</ecNumber>
    </submittedName>
</protein>
<dbReference type="EC" id="2.3.-.-" evidence="4"/>
<dbReference type="InterPro" id="IPR016181">
    <property type="entry name" value="Acyl_CoA_acyltransferase"/>
</dbReference>
<feature type="domain" description="N-acetyltransferase" evidence="3">
    <location>
        <begin position="3"/>
        <end position="147"/>
    </location>
</feature>
<evidence type="ECO:0000256" key="2">
    <source>
        <dbReference type="ARBA" id="ARBA00023315"/>
    </source>
</evidence>
<dbReference type="CDD" id="cd04301">
    <property type="entry name" value="NAT_SF"/>
    <property type="match status" value="1"/>
</dbReference>
<evidence type="ECO:0000256" key="1">
    <source>
        <dbReference type="ARBA" id="ARBA00022679"/>
    </source>
</evidence>
<organism evidence="4 5">
    <name type="scientific">Almyronema epifaneia S1</name>
    <dbReference type="NCBI Taxonomy" id="2991925"/>
    <lineage>
        <taxon>Bacteria</taxon>
        <taxon>Bacillati</taxon>
        <taxon>Cyanobacteriota</taxon>
        <taxon>Cyanophyceae</taxon>
        <taxon>Nodosilineales</taxon>
        <taxon>Nodosilineaceae</taxon>
        <taxon>Almyronema</taxon>
        <taxon>Almyronema epifaneia</taxon>
    </lineage>
</organism>
<name>A0ABW6IKB9_9CYAN</name>
<dbReference type="PANTHER" id="PTHR43877:SF1">
    <property type="entry name" value="ACETYLTRANSFERASE"/>
    <property type="match status" value="1"/>
</dbReference>
<dbReference type="Proteomes" id="UP001600165">
    <property type="component" value="Unassembled WGS sequence"/>
</dbReference>
<dbReference type="Pfam" id="PF00583">
    <property type="entry name" value="Acetyltransf_1"/>
    <property type="match status" value="1"/>
</dbReference>
<gene>
    <name evidence="4" type="ORF">ACFVKH_20200</name>
</gene>
<dbReference type="PANTHER" id="PTHR43877">
    <property type="entry name" value="AMINOALKYLPHOSPHONATE N-ACETYLTRANSFERASE-RELATED-RELATED"/>
    <property type="match status" value="1"/>
</dbReference>
<reference evidence="4 5" key="1">
    <citation type="submission" date="2024-10" db="EMBL/GenBank/DDBJ databases">
        <authorList>
            <person name="Ratan Roy A."/>
            <person name="Morales Sandoval P.H."/>
            <person name="De Los Santos Villalobos S."/>
            <person name="Chakraborty S."/>
            <person name="Mukherjee J."/>
        </authorList>
    </citation>
    <scope>NUCLEOTIDE SEQUENCE [LARGE SCALE GENOMIC DNA]</scope>
    <source>
        <strain evidence="4 5">S1</strain>
    </source>
</reference>
<proteinExistence type="predicted"/>
<comment type="caution">
    <text evidence="4">The sequence shown here is derived from an EMBL/GenBank/DDBJ whole genome shotgun (WGS) entry which is preliminary data.</text>
</comment>
<dbReference type="RefSeq" id="WP_377968230.1">
    <property type="nucleotide sequence ID" value="NZ_JBHZOL010000118.1"/>
</dbReference>
<accession>A0ABW6IKB9</accession>
<keyword evidence="1 4" id="KW-0808">Transferase</keyword>
<evidence type="ECO:0000313" key="5">
    <source>
        <dbReference type="Proteomes" id="UP001600165"/>
    </source>
</evidence>
<evidence type="ECO:0000313" key="4">
    <source>
        <dbReference type="EMBL" id="MFE4108605.1"/>
    </source>
</evidence>
<dbReference type="SUPFAM" id="SSF55729">
    <property type="entry name" value="Acyl-CoA N-acyltransferases (Nat)"/>
    <property type="match status" value="1"/>
</dbReference>
<dbReference type="InterPro" id="IPR050832">
    <property type="entry name" value="Bact_Acetyltransf"/>
</dbReference>
<dbReference type="GO" id="GO:0016746">
    <property type="term" value="F:acyltransferase activity"/>
    <property type="evidence" value="ECO:0007669"/>
    <property type="project" value="UniProtKB-KW"/>
</dbReference>
<dbReference type="EMBL" id="JBHZOL010000118">
    <property type="protein sequence ID" value="MFE4108605.1"/>
    <property type="molecule type" value="Genomic_DNA"/>
</dbReference>
<keyword evidence="5" id="KW-1185">Reference proteome</keyword>
<evidence type="ECO:0000259" key="3">
    <source>
        <dbReference type="PROSITE" id="PS51186"/>
    </source>
</evidence>
<dbReference type="InterPro" id="IPR000182">
    <property type="entry name" value="GNAT_dom"/>
</dbReference>
<keyword evidence="2 4" id="KW-0012">Acyltransferase</keyword>
<sequence length="147" mass="16144">MTLEIRAATVADLPAVLQLYQQSGLDSDASLPLAAAEQWLQQLEQYPSYTLWVAVLAEKVAGTFTLLIMDNLIHQGSPSGVVEAVAVDPQWQGQGIGKQMIQFAIAQCRTAGCYKLALSTNLKRDRAHAFYQSLGFKKHGYSFLVEL</sequence>
<dbReference type="PROSITE" id="PS51186">
    <property type="entry name" value="GNAT"/>
    <property type="match status" value="1"/>
</dbReference>
<dbReference type="Gene3D" id="3.40.630.30">
    <property type="match status" value="1"/>
</dbReference>